<evidence type="ECO:0000256" key="14">
    <source>
        <dbReference type="ARBA" id="ARBA00022737"/>
    </source>
</evidence>
<organism evidence="32">
    <name type="scientific">Oryza punctata</name>
    <name type="common">Red rice</name>
    <dbReference type="NCBI Taxonomy" id="4537"/>
    <lineage>
        <taxon>Eukaryota</taxon>
        <taxon>Viridiplantae</taxon>
        <taxon>Streptophyta</taxon>
        <taxon>Embryophyta</taxon>
        <taxon>Tracheophyta</taxon>
        <taxon>Spermatophyta</taxon>
        <taxon>Magnoliopsida</taxon>
        <taxon>Liliopsida</taxon>
        <taxon>Poales</taxon>
        <taxon>Poaceae</taxon>
        <taxon>BOP clade</taxon>
        <taxon>Oryzoideae</taxon>
        <taxon>Oryzeae</taxon>
        <taxon>Oryzinae</taxon>
        <taxon>Oryza</taxon>
    </lineage>
</organism>
<evidence type="ECO:0000256" key="23">
    <source>
        <dbReference type="ARBA" id="ARBA00047899"/>
    </source>
</evidence>
<dbReference type="InterPro" id="IPR050647">
    <property type="entry name" value="Plant_LRR-RLKs"/>
</dbReference>
<evidence type="ECO:0000256" key="25">
    <source>
        <dbReference type="ARBA" id="ARBA00054320"/>
    </source>
</evidence>
<evidence type="ECO:0000256" key="15">
    <source>
        <dbReference type="ARBA" id="ARBA00022741"/>
    </source>
</evidence>
<dbReference type="PROSITE" id="PS00107">
    <property type="entry name" value="PROTEIN_KINASE_ATP"/>
    <property type="match status" value="2"/>
</dbReference>
<dbReference type="EnsemblPlants" id="OPUNC02G07510.1">
    <property type="protein sequence ID" value="OPUNC02G07510.1"/>
    <property type="gene ID" value="OPUNC02G07510"/>
</dbReference>
<keyword evidence="9" id="KW-0597">Phosphoprotein</keyword>
<dbReference type="GO" id="GO:0005789">
    <property type="term" value="C:endoplasmic reticulum membrane"/>
    <property type="evidence" value="ECO:0007669"/>
    <property type="project" value="UniProtKB-SubCell"/>
</dbReference>
<dbReference type="PROSITE" id="PS51257">
    <property type="entry name" value="PROKAR_LIPOPROTEIN"/>
    <property type="match status" value="1"/>
</dbReference>
<keyword evidence="21" id="KW-0675">Receptor</keyword>
<evidence type="ECO:0000256" key="30">
    <source>
        <dbReference type="SAM" id="SignalP"/>
    </source>
</evidence>
<evidence type="ECO:0000256" key="6">
    <source>
        <dbReference type="ARBA" id="ARBA00012513"/>
    </source>
</evidence>
<feature type="transmembrane region" description="Helical" evidence="29">
    <location>
        <begin position="771"/>
        <end position="792"/>
    </location>
</feature>
<keyword evidence="33" id="KW-1185">Reference proteome</keyword>
<comment type="catalytic activity">
    <reaction evidence="24">
        <text>L-seryl-[protein] + ATP = O-phospho-L-seryl-[protein] + ADP + H(+)</text>
        <dbReference type="Rhea" id="RHEA:17989"/>
        <dbReference type="Rhea" id="RHEA-COMP:9863"/>
        <dbReference type="Rhea" id="RHEA-COMP:11604"/>
        <dbReference type="ChEBI" id="CHEBI:15378"/>
        <dbReference type="ChEBI" id="CHEBI:29999"/>
        <dbReference type="ChEBI" id="CHEBI:30616"/>
        <dbReference type="ChEBI" id="CHEBI:83421"/>
        <dbReference type="ChEBI" id="CHEBI:456216"/>
        <dbReference type="EC" id="2.7.11.1"/>
    </reaction>
</comment>
<evidence type="ECO:0000256" key="24">
    <source>
        <dbReference type="ARBA" id="ARBA00048679"/>
    </source>
</evidence>
<comment type="similarity">
    <text evidence="5">Belongs to the protein kinase superfamily. Ser/Thr protein kinase family.</text>
</comment>
<dbReference type="SMART" id="SM00369">
    <property type="entry name" value="LRR_TYP"/>
    <property type="match status" value="19"/>
</dbReference>
<evidence type="ECO:0000256" key="11">
    <source>
        <dbReference type="ARBA" id="ARBA00022679"/>
    </source>
</evidence>
<keyword evidence="14" id="KW-0677">Repeat</keyword>
<name>A0A0E0JX90_ORYPU</name>
<dbReference type="Gramene" id="OPUNC02G07510.1">
    <property type="protein sequence ID" value="OPUNC02G07510.1"/>
    <property type="gene ID" value="OPUNC02G07510"/>
</dbReference>
<comment type="catalytic activity">
    <reaction evidence="23">
        <text>L-threonyl-[protein] + ATP = O-phospho-L-threonyl-[protein] + ADP + H(+)</text>
        <dbReference type="Rhea" id="RHEA:46608"/>
        <dbReference type="Rhea" id="RHEA-COMP:11060"/>
        <dbReference type="Rhea" id="RHEA-COMP:11605"/>
        <dbReference type="ChEBI" id="CHEBI:15378"/>
        <dbReference type="ChEBI" id="CHEBI:30013"/>
        <dbReference type="ChEBI" id="CHEBI:30616"/>
        <dbReference type="ChEBI" id="CHEBI:61977"/>
        <dbReference type="ChEBI" id="CHEBI:456216"/>
        <dbReference type="EC" id="2.7.11.1"/>
    </reaction>
</comment>
<evidence type="ECO:0000256" key="22">
    <source>
        <dbReference type="ARBA" id="ARBA00023180"/>
    </source>
</evidence>
<dbReference type="InterPro" id="IPR013210">
    <property type="entry name" value="LRR_N_plant-typ"/>
</dbReference>
<dbReference type="FunFam" id="1.10.510.10:FF:000358">
    <property type="entry name" value="Putative leucine-rich repeat receptor-like serine/threonine-protein kinase"/>
    <property type="match status" value="2"/>
</dbReference>
<keyword evidence="12 29" id="KW-0812">Transmembrane</keyword>
<keyword evidence="16" id="KW-0418">Kinase</keyword>
<evidence type="ECO:0000313" key="33">
    <source>
        <dbReference type="Proteomes" id="UP000026962"/>
    </source>
</evidence>
<dbReference type="PROSITE" id="PS51450">
    <property type="entry name" value="LRR"/>
    <property type="match status" value="2"/>
</dbReference>
<evidence type="ECO:0000256" key="12">
    <source>
        <dbReference type="ARBA" id="ARBA00022692"/>
    </source>
</evidence>
<protein>
    <recommendedName>
        <fullName evidence="27">Receptor kinase-like protein Xa21</fullName>
        <ecNumber evidence="6">2.7.11.1</ecNumber>
    </recommendedName>
</protein>
<keyword evidence="15 28" id="KW-0547">Nucleotide-binding</keyword>
<dbReference type="Pfam" id="PF13855">
    <property type="entry name" value="LRR_8"/>
    <property type="match status" value="6"/>
</dbReference>
<evidence type="ECO:0000313" key="32">
    <source>
        <dbReference type="EnsemblPlants" id="OPUNC02G07510.1"/>
    </source>
</evidence>
<evidence type="ECO:0000256" key="28">
    <source>
        <dbReference type="PROSITE-ProRule" id="PRU10141"/>
    </source>
</evidence>
<dbReference type="InterPro" id="IPR032675">
    <property type="entry name" value="LRR_dom_sf"/>
</dbReference>
<evidence type="ECO:0000256" key="16">
    <source>
        <dbReference type="ARBA" id="ARBA00022777"/>
    </source>
</evidence>
<dbReference type="GO" id="GO:0005886">
    <property type="term" value="C:plasma membrane"/>
    <property type="evidence" value="ECO:0007669"/>
    <property type="project" value="UniProtKB-SubCell"/>
</dbReference>
<evidence type="ECO:0000256" key="18">
    <source>
        <dbReference type="ARBA" id="ARBA00022840"/>
    </source>
</evidence>
<evidence type="ECO:0000256" key="8">
    <source>
        <dbReference type="ARBA" id="ARBA00022527"/>
    </source>
</evidence>
<dbReference type="SUPFAM" id="SSF52047">
    <property type="entry name" value="RNI-like"/>
    <property type="match status" value="2"/>
</dbReference>
<dbReference type="FunFam" id="3.80.10.10:FF:000288">
    <property type="entry name" value="LRR receptor-like serine/threonine-protein kinase EFR"/>
    <property type="match status" value="2"/>
</dbReference>
<accession>A0A0E0JX90</accession>
<keyword evidence="13 30" id="KW-0732">Signal</keyword>
<feature type="domain" description="Protein kinase" evidence="31">
    <location>
        <begin position="1947"/>
        <end position="2247"/>
    </location>
</feature>
<dbReference type="InterPro" id="IPR008271">
    <property type="entry name" value="Ser/Thr_kinase_AS"/>
</dbReference>
<evidence type="ECO:0000256" key="13">
    <source>
        <dbReference type="ARBA" id="ARBA00022729"/>
    </source>
</evidence>
<dbReference type="SUPFAM" id="SSF56112">
    <property type="entry name" value="Protein kinase-like (PK-like)"/>
    <property type="match status" value="2"/>
</dbReference>
<dbReference type="PROSITE" id="PS50011">
    <property type="entry name" value="PROTEIN_KINASE_DOM"/>
    <property type="match status" value="2"/>
</dbReference>
<comment type="subcellular location">
    <subcellularLocation>
        <location evidence="3">Cell membrane</location>
        <topology evidence="3">Single-pass type I membrane protein</topology>
    </subcellularLocation>
    <subcellularLocation>
        <location evidence="4">Endoplasmic reticulum membrane</location>
        <topology evidence="4">Single-pass membrane protein</topology>
    </subcellularLocation>
</comment>
<feature type="binding site" evidence="28">
    <location>
        <position position="852"/>
    </location>
    <ligand>
        <name>ATP</name>
        <dbReference type="ChEBI" id="CHEBI:30616"/>
    </ligand>
</feature>
<feature type="binding site" evidence="28">
    <location>
        <position position="1976"/>
    </location>
    <ligand>
        <name>ATP</name>
        <dbReference type="ChEBI" id="CHEBI:30616"/>
    </ligand>
</feature>
<dbReference type="InterPro" id="IPR017441">
    <property type="entry name" value="Protein_kinase_ATP_BS"/>
</dbReference>
<dbReference type="Gene3D" id="3.80.10.10">
    <property type="entry name" value="Ribonuclease Inhibitor"/>
    <property type="match status" value="8"/>
</dbReference>
<comment type="function">
    <text evidence="25">Receptor kinase that detects X.oryzae pv. oryzae protein Ax21 to promote innate immunity. Following X.oryzae pv. oryzae protein Ax21 detection, undergoes cleavage, releasing the processed protein kinase Xa21 chain.</text>
</comment>
<dbReference type="Proteomes" id="UP000026962">
    <property type="component" value="Chromosome 2"/>
</dbReference>
<evidence type="ECO:0000256" key="26">
    <source>
        <dbReference type="ARBA" id="ARBA00056628"/>
    </source>
</evidence>
<dbReference type="SMART" id="SM00220">
    <property type="entry name" value="S_TKc"/>
    <property type="match status" value="2"/>
</dbReference>
<evidence type="ECO:0000259" key="31">
    <source>
        <dbReference type="PROSITE" id="PS50011"/>
    </source>
</evidence>
<evidence type="ECO:0000256" key="27">
    <source>
        <dbReference type="ARBA" id="ARBA00072040"/>
    </source>
</evidence>
<keyword evidence="7" id="KW-1003">Cell membrane</keyword>
<dbReference type="FunFam" id="3.30.200.20:FF:000432">
    <property type="entry name" value="LRR receptor-like serine/threonine-protein kinase EFR"/>
    <property type="match status" value="2"/>
</dbReference>
<evidence type="ECO:0000256" key="9">
    <source>
        <dbReference type="ARBA" id="ARBA00022553"/>
    </source>
</evidence>
<keyword evidence="11" id="KW-0808">Transferase</keyword>
<dbReference type="SUPFAM" id="SSF52058">
    <property type="entry name" value="L domain-like"/>
    <property type="match status" value="4"/>
</dbReference>
<comment type="cofactor">
    <cofactor evidence="2">
        <name>Mg(2+)</name>
        <dbReference type="ChEBI" id="CHEBI:18420"/>
    </cofactor>
</comment>
<dbReference type="Pfam" id="PF00560">
    <property type="entry name" value="LRR_1"/>
    <property type="match status" value="10"/>
</dbReference>
<evidence type="ECO:0000256" key="20">
    <source>
        <dbReference type="ARBA" id="ARBA00023136"/>
    </source>
</evidence>
<dbReference type="FunFam" id="3.80.10.10:FF:000041">
    <property type="entry name" value="LRR receptor-like serine/threonine-protein kinase ERECTA"/>
    <property type="match status" value="2"/>
</dbReference>
<reference evidence="32" key="2">
    <citation type="submission" date="2018-05" db="EMBL/GenBank/DDBJ databases">
        <title>OpunRS2 (Oryza punctata Reference Sequence Version 2).</title>
        <authorList>
            <person name="Zhang J."/>
            <person name="Kudrna D."/>
            <person name="Lee S."/>
            <person name="Talag J."/>
            <person name="Welchert J."/>
            <person name="Wing R.A."/>
        </authorList>
    </citation>
    <scope>NUCLEOTIDE SEQUENCE [LARGE SCALE GENOMIC DNA]</scope>
</reference>
<dbReference type="STRING" id="4537.A0A0E0JX90"/>
<dbReference type="HOGENOM" id="CLU_000288_98_0_1"/>
<evidence type="ECO:0000256" key="4">
    <source>
        <dbReference type="ARBA" id="ARBA00004389"/>
    </source>
</evidence>
<evidence type="ECO:0000256" key="3">
    <source>
        <dbReference type="ARBA" id="ARBA00004251"/>
    </source>
</evidence>
<evidence type="ECO:0000256" key="1">
    <source>
        <dbReference type="ARBA" id="ARBA00001936"/>
    </source>
</evidence>
<keyword evidence="8" id="KW-0723">Serine/threonine-protein kinase</keyword>
<dbReference type="InterPro" id="IPR011009">
    <property type="entry name" value="Kinase-like_dom_sf"/>
</dbReference>
<evidence type="ECO:0000256" key="2">
    <source>
        <dbReference type="ARBA" id="ARBA00001946"/>
    </source>
</evidence>
<dbReference type="InterPro" id="IPR000719">
    <property type="entry name" value="Prot_kinase_dom"/>
</dbReference>
<reference evidence="32" key="1">
    <citation type="submission" date="2015-04" db="UniProtKB">
        <authorList>
            <consortium name="EnsemblPlants"/>
        </authorList>
    </citation>
    <scope>IDENTIFICATION</scope>
</reference>
<dbReference type="InterPro" id="IPR001245">
    <property type="entry name" value="Ser-Thr/Tyr_kinase_cat_dom"/>
</dbReference>
<dbReference type="Gene3D" id="3.30.200.20">
    <property type="entry name" value="Phosphorylase Kinase, domain 1"/>
    <property type="match status" value="2"/>
</dbReference>
<dbReference type="InterPro" id="IPR003591">
    <property type="entry name" value="Leu-rich_rpt_typical-subtyp"/>
</dbReference>
<comment type="function">
    <text evidence="26">The processed protein kinase Xa21 chain released by protein cleavage after X.oryzae pv. oryzae protein Ax21 detection translocates into the nucleus where it can bind and regulate WRKY62, a transcription factor. Confers resistance to the bacterial pathogen X.oryzae pv. oryzae (Xoo).</text>
</comment>
<dbReference type="eggNOG" id="ENOG502QPYS">
    <property type="taxonomic scope" value="Eukaryota"/>
</dbReference>
<evidence type="ECO:0000256" key="19">
    <source>
        <dbReference type="ARBA" id="ARBA00022989"/>
    </source>
</evidence>
<evidence type="ECO:0000256" key="7">
    <source>
        <dbReference type="ARBA" id="ARBA00022475"/>
    </source>
</evidence>
<evidence type="ECO:0000256" key="17">
    <source>
        <dbReference type="ARBA" id="ARBA00022824"/>
    </source>
</evidence>
<sequence length="2256" mass="244467">MIRLCSSYPKLITLLAALISSCSLPLAITDDTGTDREALLCFKSQISDPNGALSSWTNKSLNFCNWQGVSCYNTQTQRRVMALNISSKGLGGSIPPCIGNLSSIVSIDLSSNAFQGTIPTELRHLGQIRYLNLSINSLEGHIPDELSSCSKLQVLGLWNNSLQGEIPQSLTKCTHLQKLVLSNNKLQGSIPTGFGVLGELKTLDLSNNDLTGDIPPLLGSSPSVVYVDLGGNQLTGPIPGFLANSSSLQVLRLMQNSLTGEIPSAIFNSSTLTTIYLQSNNLVGSIPHITVIAAPIKYLSLAQNRLMGEIPASLGNLSSLVRVSLAVNNLVGSIPESLSKIPTLERLILTYNNLSGPVPQSIFNMSSLKYLEMGSNKLIAQIPPDVGNRLPNLQSLILTATQLNGPIPASIVNMSKLEMIYLVDTGLTGTVPSFGSLPNLRDLDLANNQLEEGNWSFFSSLANCTQLKKLFLDGNDLRGSLPSSVGNLPSQLNWLWLRQNKLSGTIPPEIGNLRSLTILYMDNNLFSGSIPPTIGNLSNLLILRLQQNNLAGSIPDSIGNLDKLNQFYLDGNNLNGSIPANIGQWKQLEKLNLSHNSFSGNMPSEVFKISSLSQNLDLSHNLFTGPIPLEIGNLINLGSISIANNRLTGEIPSTLGKCVLLEYLHMEGNLLTGSIPQSFMNLKSIKELDLARNRLSGKVPEFLTLFSSLQKLNLSFNDFEGPVPSNGVFGNASRVFLNGNYRLCANSPGFSLPLCPESGSKNNGKSTVLKIVIPIAVFAVVVLVLCLMVVLIKRRKQEPSLKHSNLNMRKISYEDIAKATNQFSLTNLVGLGSFGAVYKGTLAYENNPVAIKVFDLNKYGAPTSFIAECEALRNIRHRNLVKIITVCSTIDPNGYDFKALVFQYMPNGSLDMWLHPEDHRHVKQRFLTLDERITIALDIAYALDYLHNQCVSQLIHCDMKPSNVLLDLGMTAYVSDFGLARFTCDNLTAPPAESTSLADLKGSIGYIAPEYGMGGKFSTKGDVYSYGVLLLEMLSGKRPVDEKFKDGLSLHKLVDDAFPYGVSEILDPTILTNDLVGGNSEVIQSCVLPLVKVALLCSMASPEDRLGMAQLISSILASHSTNSKMIRLFAPCPKLIPLLAIFIISCSLPLAISDDTDTDREALLCLKSQISDPNGALSSWTSTSQNFCNWQGVSCNNTQTQLRVMALNISSKGLGGSIPPCISNLSSIASLDLSSNAFHGKIPSELGRLGQISYLNLSINSLEGRIPDDLSSCSNLQVLSLWNNSLQGEIPPSLTQCTHLQQVILYNNKLEGSIPTGFGTLRELRSLDLSNNVLTGNIPPLLGSSPSFVYVDLGGNQLTGGIPEFLANSSSLQVLRLMQNSLTGEIPPALFNSSTLTTIYLNRNNLDGSIPPVTATAAPIQFLSLAQNKLTGGIPPTLGNLSSLVRLSLAANNIVGSIPESLSKIPALERLIVTYNKLSGPVPESIFNMSSLRYLEMANNSLIGRLPQDIGNRLPNLQSLILSTTQLNGPIPASLANMTKLEMIYLVATGLTGIVPSFGSLPNLRDLDLAYNQLEAGDWSFLSSLANCTQLKKLTLDGNILRGSLPRSVGDLPSQLDWLWLKQNKLSGTIPAEIGNLKSLTILYMDNNMFNGSIPQTIGNLTNLLVLSFAKNHLSGFIPDSIGNLSQLNEFYLDGNNLNGSIPANIGHWRQLEKLNLSHNSFSGSMPSEVFKISSLSQNLDMSHNLFTGPIPPEIGNLINLGSISIANNRLIGDIPSTLGKCVLLEYLHMEGNLLTGSIPQSFMNLKSIKELDLSRNRLSGKVPEFLTLFSSLQKLNLSFNDFEGTIPSNGVFGNASRAILDGNYRLCANAPGYNVHLCPESGSQRKSKSTVLKIVIPIAVSAVVITLLCLTAVIIKRRKEEPNFQHSSVNMRKISYEDIVKATNGLSSTNLIGLGSFGAVYKGLLACEDNPVAIKVFNLNKYGAPTSFNAECEALRYIRHRNLVKIITLCSTVDPNGYDFKALVFQYMPNGSLEVWLHPEDHGHGKHRFLTLGERINVALDIAYALDYLHNQCVSPLIHCDMKPSNVLLDLEMTAYVSDFGLARFMCANSTAAPGNSTSLADLKGSIGYIAPEYGMGGQISTKGDVYSYGVLLLEILTGKRPTDERFKDGLNLHELVGAAFPHRVTEILDQNMLHNDLDGGDSELMQSCVLPLVKVALMCSMASPKDRLGMAQVSTEIHSIKQEFLDLSSGGKLV</sequence>
<dbReference type="PANTHER" id="PTHR48056">
    <property type="entry name" value="LRR RECEPTOR-LIKE SERINE/THREONINE-PROTEIN KINASE-RELATED"/>
    <property type="match status" value="1"/>
</dbReference>
<comment type="cofactor">
    <cofactor evidence="1">
        <name>Mn(2+)</name>
        <dbReference type="ChEBI" id="CHEBI:29035"/>
    </cofactor>
</comment>
<keyword evidence="20 29" id="KW-0472">Membrane</keyword>
<evidence type="ECO:0000256" key="21">
    <source>
        <dbReference type="ARBA" id="ARBA00023170"/>
    </source>
</evidence>
<dbReference type="FunFam" id="3.80.10.10:FF:000275">
    <property type="entry name" value="Leucine-rich repeat receptor-like protein kinase"/>
    <property type="match status" value="2"/>
</dbReference>
<keyword evidence="17" id="KW-0256">Endoplasmic reticulum</keyword>
<feature type="signal peptide" evidence="30">
    <location>
        <begin position="1"/>
        <end position="29"/>
    </location>
</feature>
<evidence type="ECO:0000256" key="5">
    <source>
        <dbReference type="ARBA" id="ARBA00008684"/>
    </source>
</evidence>
<evidence type="ECO:0000256" key="29">
    <source>
        <dbReference type="SAM" id="Phobius"/>
    </source>
</evidence>
<proteinExistence type="inferred from homology"/>
<dbReference type="FunFam" id="3.80.10.10:FF:001158">
    <property type="entry name" value="Leucine-rich repeat protein kinase family protein"/>
    <property type="match status" value="2"/>
</dbReference>
<dbReference type="EC" id="2.7.11.1" evidence="6"/>
<dbReference type="GO" id="GO:0005524">
    <property type="term" value="F:ATP binding"/>
    <property type="evidence" value="ECO:0007669"/>
    <property type="project" value="UniProtKB-UniRule"/>
</dbReference>
<dbReference type="GO" id="GO:0033612">
    <property type="term" value="F:receptor serine/threonine kinase binding"/>
    <property type="evidence" value="ECO:0007669"/>
    <property type="project" value="TreeGrafter"/>
</dbReference>
<keyword evidence="22" id="KW-0325">Glycoprotein</keyword>
<dbReference type="Gene3D" id="1.10.510.10">
    <property type="entry name" value="Transferase(Phosphotransferase) domain 1"/>
    <property type="match status" value="2"/>
</dbReference>
<feature type="chain" id="PRO_5002364779" description="Receptor kinase-like protein Xa21" evidence="30">
    <location>
        <begin position="30"/>
        <end position="2256"/>
    </location>
</feature>
<dbReference type="InterPro" id="IPR001611">
    <property type="entry name" value="Leu-rich_rpt"/>
</dbReference>
<dbReference type="PANTHER" id="PTHR48056:SF89">
    <property type="entry name" value="OS06G0585982 PROTEIN"/>
    <property type="match status" value="1"/>
</dbReference>
<dbReference type="Pfam" id="PF07714">
    <property type="entry name" value="PK_Tyr_Ser-Thr"/>
    <property type="match status" value="2"/>
</dbReference>
<dbReference type="SMART" id="SM00365">
    <property type="entry name" value="LRR_SD22"/>
    <property type="match status" value="8"/>
</dbReference>
<evidence type="ECO:0000256" key="10">
    <source>
        <dbReference type="ARBA" id="ARBA00022614"/>
    </source>
</evidence>
<keyword evidence="10" id="KW-0433">Leucine-rich repeat</keyword>
<feature type="domain" description="Protein kinase" evidence="31">
    <location>
        <begin position="823"/>
        <end position="1122"/>
    </location>
</feature>
<dbReference type="OMA" id="FAMGHRR"/>
<keyword evidence="19 29" id="KW-1133">Transmembrane helix</keyword>
<dbReference type="Pfam" id="PF08263">
    <property type="entry name" value="LRRNT_2"/>
    <property type="match status" value="2"/>
</dbReference>
<keyword evidence="18 28" id="KW-0067">ATP-binding</keyword>
<dbReference type="GO" id="GO:0004674">
    <property type="term" value="F:protein serine/threonine kinase activity"/>
    <property type="evidence" value="ECO:0007669"/>
    <property type="project" value="UniProtKB-KW"/>
</dbReference>
<dbReference type="PROSITE" id="PS00108">
    <property type="entry name" value="PROTEIN_KINASE_ST"/>
    <property type="match status" value="2"/>
</dbReference>